<evidence type="ECO:0000256" key="4">
    <source>
        <dbReference type="ARBA" id="ARBA00022553"/>
    </source>
</evidence>
<reference evidence="13" key="1">
    <citation type="journal article" date="2008" name="Nature">
        <title>The amphioxus genome and the evolution of the chordate karyotype.</title>
        <authorList>
            <consortium name="US DOE Joint Genome Institute (JGI-PGF)"/>
            <person name="Putnam N.H."/>
            <person name="Butts T."/>
            <person name="Ferrier D.E.K."/>
            <person name="Furlong R.F."/>
            <person name="Hellsten U."/>
            <person name="Kawashima T."/>
            <person name="Robinson-Rechavi M."/>
            <person name="Shoguchi E."/>
            <person name="Terry A."/>
            <person name="Yu J.-K."/>
            <person name="Benito-Gutierrez E.L."/>
            <person name="Dubchak I."/>
            <person name="Garcia-Fernandez J."/>
            <person name="Gibson-Brown J.J."/>
            <person name="Grigoriev I.V."/>
            <person name="Horton A.C."/>
            <person name="de Jong P.J."/>
            <person name="Jurka J."/>
            <person name="Kapitonov V.V."/>
            <person name="Kohara Y."/>
            <person name="Kuroki Y."/>
            <person name="Lindquist E."/>
            <person name="Lucas S."/>
            <person name="Osoegawa K."/>
            <person name="Pennacchio L.A."/>
            <person name="Salamov A.A."/>
            <person name="Satou Y."/>
            <person name="Sauka-Spengler T."/>
            <person name="Schmutz J."/>
            <person name="Shin-I T."/>
            <person name="Toyoda A."/>
            <person name="Bronner-Fraser M."/>
            <person name="Fujiyama A."/>
            <person name="Holland L.Z."/>
            <person name="Holland P.W.H."/>
            <person name="Satoh N."/>
            <person name="Rokhsar D.S."/>
        </authorList>
    </citation>
    <scope>NUCLEOTIDE SEQUENCE [LARGE SCALE GENOMIC DNA]</scope>
    <source>
        <strain evidence="13">S238N-H82</strain>
        <tissue evidence="13">Testes</tissue>
    </source>
</reference>
<accession>C3YDR0</accession>
<keyword evidence="5" id="KW-0479">Metal-binding</keyword>
<evidence type="ECO:0000256" key="6">
    <source>
        <dbReference type="ARBA" id="ARBA00022737"/>
    </source>
</evidence>
<proteinExistence type="inferred from homology"/>
<dbReference type="InterPro" id="IPR027370">
    <property type="entry name" value="Znf-RING_euk"/>
</dbReference>
<reference evidence="15" key="3">
    <citation type="submission" date="2025-04" db="UniProtKB">
        <authorList>
            <consortium name="RefSeq"/>
        </authorList>
    </citation>
    <scope>IDENTIFICATION</scope>
    <source>
        <strain evidence="15">S238N-H82</strain>
        <tissue evidence="15">Testes</tissue>
    </source>
</reference>
<dbReference type="GO" id="GO:0061630">
    <property type="term" value="F:ubiquitin protein ligase activity"/>
    <property type="evidence" value="ECO:0000318"/>
    <property type="project" value="GO_Central"/>
</dbReference>
<dbReference type="PROSITE" id="PS51125">
    <property type="entry name" value="NHL"/>
    <property type="match status" value="2"/>
</dbReference>
<dbReference type="Gene3D" id="3.30.160.60">
    <property type="entry name" value="Classic Zinc Finger"/>
    <property type="match status" value="1"/>
</dbReference>
<protein>
    <recommendedName>
        <fullName evidence="3">RING-type E3 ubiquitin transferase</fullName>
        <ecNumber evidence="3">2.3.2.27</ecNumber>
    </recommendedName>
</protein>
<dbReference type="AlphaFoldDB" id="C3YDR0"/>
<dbReference type="SMART" id="SM00336">
    <property type="entry name" value="BBOX"/>
    <property type="match status" value="1"/>
</dbReference>
<dbReference type="InParanoid" id="C3YDR0"/>
<evidence type="ECO:0000313" key="14">
    <source>
        <dbReference type="Proteomes" id="UP000001554"/>
    </source>
</evidence>
<dbReference type="OrthoDB" id="654191at2759"/>
<dbReference type="SUPFAM" id="SSF101898">
    <property type="entry name" value="NHL repeat"/>
    <property type="match status" value="1"/>
</dbReference>
<dbReference type="PANTHER" id="PTHR24104">
    <property type="entry name" value="E3 UBIQUITIN-PROTEIN LIGASE NHLRC1-RELATED"/>
    <property type="match status" value="1"/>
</dbReference>
<dbReference type="SUPFAM" id="SSF57850">
    <property type="entry name" value="RING/U-box"/>
    <property type="match status" value="1"/>
</dbReference>
<dbReference type="eggNOG" id="KOG2177">
    <property type="taxonomic scope" value="Eukaryota"/>
</dbReference>
<comment type="similarity">
    <text evidence="2">Belongs to the TRIM/RBCC family.</text>
</comment>
<dbReference type="GO" id="GO:0000209">
    <property type="term" value="P:protein polyubiquitination"/>
    <property type="evidence" value="ECO:0000318"/>
    <property type="project" value="GO_Central"/>
</dbReference>
<dbReference type="PROSITE" id="PS50089">
    <property type="entry name" value="ZF_RING_2"/>
    <property type="match status" value="1"/>
</dbReference>
<dbReference type="InterPro" id="IPR001258">
    <property type="entry name" value="NHL_repeat"/>
</dbReference>
<dbReference type="OMA" id="DCGNHCI"/>
<evidence type="ECO:0000256" key="1">
    <source>
        <dbReference type="ARBA" id="ARBA00000900"/>
    </source>
</evidence>
<dbReference type="InterPro" id="IPR013083">
    <property type="entry name" value="Znf_RING/FYVE/PHD"/>
</dbReference>
<evidence type="ECO:0000313" key="13">
    <source>
        <dbReference type="EMBL" id="EEN61529.1"/>
    </source>
</evidence>
<dbReference type="PROSITE" id="PS00518">
    <property type="entry name" value="ZF_RING_1"/>
    <property type="match status" value="1"/>
</dbReference>
<dbReference type="EC" id="2.3.2.27" evidence="3"/>
<dbReference type="SMART" id="SM00184">
    <property type="entry name" value="RING"/>
    <property type="match status" value="1"/>
</dbReference>
<dbReference type="Pfam" id="PF00643">
    <property type="entry name" value="zf-B_box"/>
    <property type="match status" value="1"/>
</dbReference>
<keyword evidence="6" id="KW-0677">Repeat</keyword>
<comment type="catalytic activity">
    <reaction evidence="1">
        <text>S-ubiquitinyl-[E2 ubiquitin-conjugating enzyme]-L-cysteine + [acceptor protein]-L-lysine = [E2 ubiquitin-conjugating enzyme]-L-cysteine + N(6)-ubiquitinyl-[acceptor protein]-L-lysine.</text>
        <dbReference type="EC" id="2.3.2.27"/>
    </reaction>
</comment>
<dbReference type="InterPro" id="IPR017907">
    <property type="entry name" value="Znf_RING_CS"/>
</dbReference>
<feature type="repeat" description="NHL" evidence="10">
    <location>
        <begin position="475"/>
        <end position="504"/>
    </location>
</feature>
<dbReference type="Pfam" id="PF13445">
    <property type="entry name" value="zf-RING_UBOX"/>
    <property type="match status" value="1"/>
</dbReference>
<reference evidence="14" key="2">
    <citation type="journal article" date="2020" name="Nat. Ecol. Evol.">
        <title>Deeply conserved synteny resolves early events in vertebrate evolution.</title>
        <authorList>
            <person name="Simakov O."/>
            <person name="Marletaz F."/>
            <person name="Yue J.X."/>
            <person name="O'Connell B."/>
            <person name="Jenkins J."/>
            <person name="Brandt A."/>
            <person name="Calef R."/>
            <person name="Tung C.H."/>
            <person name="Huang T.K."/>
            <person name="Schmutz J."/>
            <person name="Satoh N."/>
            <person name="Yu J.K."/>
            <person name="Putnam N.H."/>
            <person name="Green R.E."/>
            <person name="Rokhsar D.S."/>
        </authorList>
    </citation>
    <scope>NUCLEOTIDE SEQUENCE [LARGE SCALE GENOMIC DNA]</scope>
    <source>
        <strain evidence="14">S238N-H82</strain>
    </source>
</reference>
<evidence type="ECO:0000256" key="2">
    <source>
        <dbReference type="ARBA" id="ARBA00008518"/>
    </source>
</evidence>
<dbReference type="Gene3D" id="3.30.40.10">
    <property type="entry name" value="Zinc/RING finger domain, C3HC4 (zinc finger)"/>
    <property type="match status" value="1"/>
</dbReference>
<keyword evidence="8" id="KW-0862">Zinc</keyword>
<dbReference type="InterPro" id="IPR001841">
    <property type="entry name" value="Znf_RING"/>
</dbReference>
<dbReference type="CDD" id="cd05819">
    <property type="entry name" value="NHL"/>
    <property type="match status" value="1"/>
</dbReference>
<gene>
    <name evidence="15" type="primary">LOC118412435</name>
    <name evidence="13" type="ORF">BRAFLDRAFT_104084</name>
</gene>
<sequence length="536" mass="59645">MAAAPSSLGKQIQEELTCSICLGLFTRPKVLPCQHTFCQGCLQHLSEGETTFQCPICRQQVRKPPQGVKELPNNLLATSLQTKIQQQATESRDFCFLHQSEEIKLYCQECDVPVCNECLDQKHGNHPTVSLKKATQERKATVQLLIDEGRNKLATYDAFIKSLTEKEKTLKEQKQQTKNGVIEAYNHMVQKLTESKDYLLSEVEEQDKQNMEILQKERDKVFTDVIDLKIACDRAEKEMSRGGVGFLHQETILTGRLAKHRGKTYESIQTQPVVFNPTHTVPVLGNVIVPSATIPASSNDKAEATNNHQTLSFGGQGTKPGKFQFPASVAVSDEGEIFVADRWNKRIQAFTLQGTFVHEFPTIVPGGQKMEPNDVALDGKGNLWVAGEKDQAEFVVQYTKQGRAVTKIDLQKTGWVRGVAVDTRRNHIIVTQTTGDRDNLHGEVMMFTPDGTPVRTVGGKKNSLASLVSRQQKMTHPWYITVDGEGNIFVSDCGNHCIHVYSEDGQFLFQFGGSGEGQLQGPMGVCVDGYRVTSSW</sequence>
<dbReference type="Pfam" id="PF01436">
    <property type="entry name" value="NHL"/>
    <property type="match status" value="2"/>
</dbReference>
<keyword evidence="14" id="KW-1185">Reference proteome</keyword>
<evidence type="ECO:0000256" key="3">
    <source>
        <dbReference type="ARBA" id="ARBA00012483"/>
    </source>
</evidence>
<evidence type="ECO:0000256" key="8">
    <source>
        <dbReference type="ARBA" id="ARBA00022833"/>
    </source>
</evidence>
<feature type="domain" description="RING-type" evidence="11">
    <location>
        <begin position="18"/>
        <end position="58"/>
    </location>
</feature>
<dbReference type="PANTHER" id="PTHR24104:SF50">
    <property type="entry name" value="SMP-30_GLUCONOLACTONASE_LRE-LIKE REGION DOMAIN-CONTAINING PROTEIN"/>
    <property type="match status" value="1"/>
</dbReference>
<dbReference type="GO" id="GO:0008270">
    <property type="term" value="F:zinc ion binding"/>
    <property type="evidence" value="ECO:0007669"/>
    <property type="project" value="UniProtKB-KW"/>
</dbReference>
<evidence type="ECO:0000256" key="10">
    <source>
        <dbReference type="PROSITE-ProRule" id="PRU00504"/>
    </source>
</evidence>
<dbReference type="GO" id="GO:0043161">
    <property type="term" value="P:proteasome-mediated ubiquitin-dependent protein catabolic process"/>
    <property type="evidence" value="ECO:0000318"/>
    <property type="project" value="GO_Central"/>
</dbReference>
<dbReference type="InterPro" id="IPR050952">
    <property type="entry name" value="TRIM-NHL_E3_ligases"/>
</dbReference>
<name>C3YDR0_BRAFL</name>
<keyword evidence="4" id="KW-0597">Phosphoprotein</keyword>
<dbReference type="Proteomes" id="UP000001554">
    <property type="component" value="Chromosome 3"/>
</dbReference>
<dbReference type="Gene3D" id="2.120.10.30">
    <property type="entry name" value="TolB, C-terminal domain"/>
    <property type="match status" value="1"/>
</dbReference>
<dbReference type="RefSeq" id="XP_035671197.1">
    <property type="nucleotide sequence ID" value="XM_035815304.1"/>
</dbReference>
<keyword evidence="7 9" id="KW-0863">Zinc-finger</keyword>
<dbReference type="STRING" id="7739.C3YDR0"/>
<dbReference type="PROSITE" id="PS50119">
    <property type="entry name" value="ZF_BBOX"/>
    <property type="match status" value="1"/>
</dbReference>
<dbReference type="InterPro" id="IPR011042">
    <property type="entry name" value="6-blade_b-propeller_TolB-like"/>
</dbReference>
<dbReference type="InterPro" id="IPR000315">
    <property type="entry name" value="Znf_B-box"/>
</dbReference>
<organism>
    <name type="scientific">Branchiostoma floridae</name>
    <name type="common">Florida lancelet</name>
    <name type="synonym">Amphioxus</name>
    <dbReference type="NCBI Taxonomy" id="7739"/>
    <lineage>
        <taxon>Eukaryota</taxon>
        <taxon>Metazoa</taxon>
        <taxon>Chordata</taxon>
        <taxon>Cephalochordata</taxon>
        <taxon>Leptocardii</taxon>
        <taxon>Amphioxiformes</taxon>
        <taxon>Branchiostomatidae</taxon>
        <taxon>Branchiostoma</taxon>
    </lineage>
</organism>
<evidence type="ECO:0000256" key="5">
    <source>
        <dbReference type="ARBA" id="ARBA00022723"/>
    </source>
</evidence>
<evidence type="ECO:0000259" key="11">
    <source>
        <dbReference type="PROSITE" id="PS50089"/>
    </source>
</evidence>
<evidence type="ECO:0000259" key="12">
    <source>
        <dbReference type="PROSITE" id="PS50119"/>
    </source>
</evidence>
<dbReference type="KEGG" id="bfo:118412435"/>
<dbReference type="SUPFAM" id="SSF57845">
    <property type="entry name" value="B-box zinc-binding domain"/>
    <property type="match status" value="1"/>
</dbReference>
<dbReference type="EMBL" id="GG666504">
    <property type="protein sequence ID" value="EEN61529.1"/>
    <property type="molecule type" value="Genomic_DNA"/>
</dbReference>
<evidence type="ECO:0000256" key="7">
    <source>
        <dbReference type="ARBA" id="ARBA00022771"/>
    </source>
</evidence>
<feature type="domain" description="B box-type" evidence="12">
    <location>
        <begin position="90"/>
        <end position="131"/>
    </location>
</feature>
<evidence type="ECO:0000256" key="9">
    <source>
        <dbReference type="PROSITE-ProRule" id="PRU00024"/>
    </source>
</evidence>
<evidence type="ECO:0000313" key="15">
    <source>
        <dbReference type="RefSeq" id="XP_035671197.1"/>
    </source>
</evidence>
<dbReference type="GeneID" id="118412435"/>
<feature type="repeat" description="NHL" evidence="10">
    <location>
        <begin position="312"/>
        <end position="353"/>
    </location>
</feature>